<feature type="transmembrane region" description="Helical" evidence="17">
    <location>
        <begin position="385"/>
        <end position="410"/>
    </location>
</feature>
<dbReference type="InterPro" id="IPR004014">
    <property type="entry name" value="ATPase_P-typ_cation-transptr_N"/>
</dbReference>
<dbReference type="GO" id="GO:0005524">
    <property type="term" value="F:ATP binding"/>
    <property type="evidence" value="ECO:0007669"/>
    <property type="project" value="UniProtKB-KW"/>
</dbReference>
<evidence type="ECO:0000256" key="13">
    <source>
        <dbReference type="ARBA" id="ARBA00022989"/>
    </source>
</evidence>
<dbReference type="InterPro" id="IPR006408">
    <property type="entry name" value="P-type_ATPase_IIB"/>
</dbReference>
<evidence type="ECO:0000256" key="1">
    <source>
        <dbReference type="ARBA" id="ARBA00004127"/>
    </source>
</evidence>
<evidence type="ECO:0000256" key="4">
    <source>
        <dbReference type="ARBA" id="ARBA00022568"/>
    </source>
</evidence>
<keyword evidence="14 17" id="KW-0406">Ion transport</keyword>
<dbReference type="Pfam" id="PF00689">
    <property type="entry name" value="Cation_ATPase_C"/>
    <property type="match status" value="1"/>
</dbReference>
<evidence type="ECO:0000256" key="12">
    <source>
        <dbReference type="ARBA" id="ARBA00022967"/>
    </source>
</evidence>
<dbReference type="NCBIfam" id="TIGR01517">
    <property type="entry name" value="ATPase-IIB_Ca"/>
    <property type="match status" value="1"/>
</dbReference>
<evidence type="ECO:0000256" key="17">
    <source>
        <dbReference type="RuleBase" id="RU361146"/>
    </source>
</evidence>
<keyword evidence="11" id="KW-0112">Calmodulin-binding</keyword>
<feature type="transmembrane region" description="Helical" evidence="17">
    <location>
        <begin position="1012"/>
        <end position="1031"/>
    </location>
</feature>
<protein>
    <recommendedName>
        <fullName evidence="17">Calcium-transporting ATPase</fullName>
        <ecNumber evidence="17">7.2.2.10</ecNumber>
    </recommendedName>
</protein>
<dbReference type="Proteomes" id="UP000316621">
    <property type="component" value="Chromosome 3"/>
</dbReference>
<keyword evidence="7 17" id="KW-0547">Nucleotide-binding</keyword>
<proteinExistence type="inferred from homology"/>
<dbReference type="InterPro" id="IPR036412">
    <property type="entry name" value="HAD-like_sf"/>
</dbReference>
<keyword evidence="5 17" id="KW-0812">Transmembrane</keyword>
<evidence type="ECO:0000256" key="5">
    <source>
        <dbReference type="ARBA" id="ARBA00022692"/>
    </source>
</evidence>
<dbReference type="GO" id="GO:0005388">
    <property type="term" value="F:P-type calcium transporter activity"/>
    <property type="evidence" value="ECO:0007669"/>
    <property type="project" value="UniProtKB-EC"/>
</dbReference>
<evidence type="ECO:0000259" key="19">
    <source>
        <dbReference type="SMART" id="SM00831"/>
    </source>
</evidence>
<evidence type="ECO:0000256" key="8">
    <source>
        <dbReference type="ARBA" id="ARBA00022837"/>
    </source>
</evidence>
<keyword evidence="12" id="KW-1278">Translocase</keyword>
<dbReference type="Gene3D" id="3.40.1110.10">
    <property type="entry name" value="Calcium-transporting ATPase, cytoplasmic domain N"/>
    <property type="match status" value="1"/>
</dbReference>
<dbReference type="OMA" id="GESKIAH"/>
<dbReference type="InterPro" id="IPR059000">
    <property type="entry name" value="ATPase_P-type_domA"/>
</dbReference>
<keyword evidence="6" id="KW-0479">Metal-binding</keyword>
<feature type="transmembrane region" description="Helical" evidence="17">
    <location>
        <begin position="1043"/>
        <end position="1064"/>
    </location>
</feature>
<evidence type="ECO:0000256" key="14">
    <source>
        <dbReference type="ARBA" id="ARBA00023065"/>
    </source>
</evidence>
<evidence type="ECO:0000256" key="16">
    <source>
        <dbReference type="ARBA" id="ARBA00048694"/>
    </source>
</evidence>
<dbReference type="GO" id="GO:0016887">
    <property type="term" value="F:ATP hydrolysis activity"/>
    <property type="evidence" value="ECO:0007669"/>
    <property type="project" value="InterPro"/>
</dbReference>
<comment type="subcellular location">
    <subcellularLocation>
        <location evidence="1">Endomembrane system</location>
        <topology evidence="1">Multi-pass membrane protein</topology>
    </subcellularLocation>
    <subcellularLocation>
        <location evidence="17">Membrane</location>
        <topology evidence="17">Multi-pass membrane protein</topology>
    </subcellularLocation>
</comment>
<evidence type="ECO:0000256" key="9">
    <source>
        <dbReference type="ARBA" id="ARBA00022840"/>
    </source>
</evidence>
<dbReference type="Gramene" id="RZC56644">
    <property type="protein sequence ID" value="RZC56644"/>
    <property type="gene ID" value="C5167_015490"/>
</dbReference>
<keyword evidence="15 17" id="KW-0472">Membrane</keyword>
<dbReference type="InterPro" id="IPR023214">
    <property type="entry name" value="HAD_sf"/>
</dbReference>
<keyword evidence="9 17" id="KW-0067">ATP-binding</keyword>
<dbReference type="EC" id="7.2.2.10" evidence="17"/>
<evidence type="ECO:0000256" key="7">
    <source>
        <dbReference type="ARBA" id="ARBA00022741"/>
    </source>
</evidence>
<dbReference type="SUPFAM" id="SSF56784">
    <property type="entry name" value="HAD-like"/>
    <property type="match status" value="1"/>
</dbReference>
<keyword evidence="8 17" id="KW-0106">Calcium</keyword>
<reference evidence="20 21" key="1">
    <citation type="journal article" date="2018" name="Science">
        <title>The opium poppy genome and morphinan production.</title>
        <authorList>
            <person name="Guo L."/>
            <person name="Winzer T."/>
            <person name="Yang X."/>
            <person name="Li Y."/>
            <person name="Ning Z."/>
            <person name="He Z."/>
            <person name="Teodor R."/>
            <person name="Lu Y."/>
            <person name="Bowser T.A."/>
            <person name="Graham I.A."/>
            <person name="Ye K."/>
        </authorList>
    </citation>
    <scope>NUCLEOTIDE SEQUENCE [LARGE SCALE GENOMIC DNA]</scope>
    <source>
        <strain evidence="21">cv. HN1</strain>
        <tissue evidence="20">Leaves</tissue>
    </source>
</reference>
<comment type="similarity">
    <text evidence="2 17">Belongs to the cation transport ATPase (P-type) (TC 3.A.3) family. Type IIB subfamily.</text>
</comment>
<dbReference type="SUPFAM" id="SSF81660">
    <property type="entry name" value="Metal cation-transporting ATPase, ATP-binding domain N"/>
    <property type="match status" value="1"/>
</dbReference>
<dbReference type="PRINTS" id="PR00119">
    <property type="entry name" value="CATATPASE"/>
</dbReference>
<evidence type="ECO:0000313" key="20">
    <source>
        <dbReference type="EMBL" id="RZC56644.1"/>
    </source>
</evidence>
<dbReference type="PANTHER" id="PTHR24093">
    <property type="entry name" value="CATION TRANSPORTING ATPASE"/>
    <property type="match status" value="1"/>
</dbReference>
<dbReference type="GO" id="GO:0046872">
    <property type="term" value="F:metal ion binding"/>
    <property type="evidence" value="ECO:0007669"/>
    <property type="project" value="UniProtKB-KW"/>
</dbReference>
<dbReference type="FunFam" id="1.20.1110.10:FF:000039">
    <property type="entry name" value="Calcium-transporting ATPase"/>
    <property type="match status" value="1"/>
</dbReference>
<dbReference type="AlphaFoldDB" id="A0A4Y7J682"/>
<evidence type="ECO:0000256" key="15">
    <source>
        <dbReference type="ARBA" id="ARBA00023136"/>
    </source>
</evidence>
<feature type="transmembrane region" description="Helical" evidence="17">
    <location>
        <begin position="206"/>
        <end position="225"/>
    </location>
</feature>
<feature type="region of interest" description="Disordered" evidence="18">
    <location>
        <begin position="65"/>
        <end position="92"/>
    </location>
</feature>
<comment type="caution">
    <text evidence="17">Lacks conserved residue(s) required for the propagation of feature annotation.</text>
</comment>
<organism evidence="20 21">
    <name type="scientific">Papaver somniferum</name>
    <name type="common">Opium poppy</name>
    <dbReference type="NCBI Taxonomy" id="3469"/>
    <lineage>
        <taxon>Eukaryota</taxon>
        <taxon>Viridiplantae</taxon>
        <taxon>Streptophyta</taxon>
        <taxon>Embryophyta</taxon>
        <taxon>Tracheophyta</taxon>
        <taxon>Spermatophyta</taxon>
        <taxon>Magnoliopsida</taxon>
        <taxon>Ranunculales</taxon>
        <taxon>Papaveraceae</taxon>
        <taxon>Papaveroideae</taxon>
        <taxon>Papaver</taxon>
    </lineage>
</organism>
<dbReference type="Pfam" id="PF00122">
    <property type="entry name" value="E1-E2_ATPase"/>
    <property type="match status" value="1"/>
</dbReference>
<dbReference type="PANTHER" id="PTHR24093:SF369">
    <property type="entry name" value="CALCIUM-TRANSPORTING ATPASE"/>
    <property type="match status" value="1"/>
</dbReference>
<evidence type="ECO:0000256" key="3">
    <source>
        <dbReference type="ARBA" id="ARBA00022448"/>
    </source>
</evidence>
<feature type="compositionally biased region" description="Acidic residues" evidence="18">
    <location>
        <begin position="65"/>
        <end position="91"/>
    </location>
</feature>
<keyword evidence="4 17" id="KW-0109">Calcium transport</keyword>
<evidence type="ECO:0000256" key="2">
    <source>
        <dbReference type="ARBA" id="ARBA00006124"/>
    </source>
</evidence>
<evidence type="ECO:0000313" key="21">
    <source>
        <dbReference type="Proteomes" id="UP000316621"/>
    </source>
</evidence>
<dbReference type="Pfam" id="PF13246">
    <property type="entry name" value="Cation_ATPase"/>
    <property type="match status" value="1"/>
</dbReference>
<sequence length="1095" mass="119226">MSNLRISPNRWQFDSCREDDESYFGHLKSIAHIIPLGVRTKTALIQNAYGRCLYALDLKKEKEEEVEEVVEDVDELEEEEEEEEEEEDDDDEARKLLIRKIRTQAQVTRAAFLFREAALSIKVSSGDFGIRQDQLVTMTGNNDFATLEEHGGVGGLSIKLKTDLEKGINGDDADLQHRMQAFGSNTCPCKLPQSFLMSLWEALQNLTIIILIIAAIASLALGIKSEGIKEGWYDGCSIAFAVFLVIVVTGTSDYQHSLQFHNLNVKKQNIRMEVMRVGKRVEVSIFDLVVGDVVPLKTGDQVPADGVLISGHSLSVDESCTTGESKIVKKDSKRPFLMSGCQVADGYGTMLVTVVGKNTVRGLEMDSILEDAGEQTPLQVQLNSLATFVGIVGLAVALLVLLVPLIRYFAGLAKNPDKSIQFIKKKTSAGDAVEEVIKIVIVAVTIVVVAVPEGLPLAVSTTAAYSMWKMMSDKALVRRLSACETMGTVTTICTKTGTLTLNQMAVVDAYIGGQKVSSTNDRALLSATAESLIKEGVALNTAGSVFTSEGGEVEISGSPTEKALLLWGVKLGMNFDELRSQCKLLRVFPFDSEIKRGGIALQLPDSQVHIHWKGAAEIVLGSCTEYLDVGGACKKMDNSMATYFKSAISDMAAGSLRCVAVAYRSFEIDKVPMDEDSLAEWVIPEDELVLLAIVGIEDSCRPGIKEAVKLCTRAGVKVRMVTGYNLQTATAIALECGILGSVADAKEPNIIEGAAFRTLSESERGIVAGEISVMGSSYPNDKLLLVKALQRGGHVVAVTGDVSNDAPALKEADIGLAMGIQGTELAKESSDIIILDDNFASIVKVLRRGRSVYANVQKFILFQLTVNVGAIIINFVAATSSGNVPLNTVQLLWVNLIMDTFGALALATEPPTDHLMDRTPIGRKETLITNIMWRNFAVQVIYQVTVLLILNFKGLSILHLGNNKHDITEKNTLIFNALRSSREQIVILFNVFNARKPDKLNILCGVSKNRRLLVIVAVTLVLQVVIIIFLGKFTGTVRLSWQLWLTSIIIGFISWPLAVVGKFIPVGQNPLTKYSSTICLLILIIVVISYKNLSD</sequence>
<dbReference type="EMBL" id="CM010717">
    <property type="protein sequence ID" value="RZC56644.1"/>
    <property type="molecule type" value="Genomic_DNA"/>
</dbReference>
<evidence type="ECO:0000256" key="18">
    <source>
        <dbReference type="SAM" id="MobiDB-lite"/>
    </source>
</evidence>
<dbReference type="GO" id="GO:0012505">
    <property type="term" value="C:endomembrane system"/>
    <property type="evidence" value="ECO:0007669"/>
    <property type="project" value="UniProtKB-SubCell"/>
</dbReference>
<feature type="domain" description="Cation-transporting P-type ATPase N-terminal" evidence="19">
    <location>
        <begin position="152"/>
        <end position="223"/>
    </location>
</feature>
<dbReference type="NCBIfam" id="TIGR01494">
    <property type="entry name" value="ATPase_P-type"/>
    <property type="match status" value="2"/>
</dbReference>
<keyword evidence="13 17" id="KW-1133">Transmembrane helix</keyword>
<feature type="transmembrane region" description="Helical" evidence="17">
    <location>
        <begin position="859"/>
        <end position="878"/>
    </location>
</feature>
<dbReference type="SMART" id="SM00831">
    <property type="entry name" value="Cation_ATPase_N"/>
    <property type="match status" value="1"/>
</dbReference>
<dbReference type="STRING" id="3469.A0A4Y7J682"/>
<gene>
    <name evidence="20" type="ORF">C5167_015490</name>
</gene>
<dbReference type="Pfam" id="PF00690">
    <property type="entry name" value="Cation_ATPase_N"/>
    <property type="match status" value="1"/>
</dbReference>
<dbReference type="Gene3D" id="3.40.50.1000">
    <property type="entry name" value="HAD superfamily/HAD-like"/>
    <property type="match status" value="1"/>
</dbReference>
<dbReference type="FunFam" id="3.40.1110.10:FF:000013">
    <property type="entry name" value="Calcium-transporting ATPase"/>
    <property type="match status" value="1"/>
</dbReference>
<dbReference type="InterPro" id="IPR001757">
    <property type="entry name" value="P_typ_ATPase"/>
</dbReference>
<comment type="catalytic activity">
    <reaction evidence="16 17">
        <text>Ca(2+)(in) + ATP + H2O = Ca(2+)(out) + ADP + phosphate + H(+)</text>
        <dbReference type="Rhea" id="RHEA:18105"/>
        <dbReference type="ChEBI" id="CHEBI:15377"/>
        <dbReference type="ChEBI" id="CHEBI:15378"/>
        <dbReference type="ChEBI" id="CHEBI:29108"/>
        <dbReference type="ChEBI" id="CHEBI:30616"/>
        <dbReference type="ChEBI" id="CHEBI:43474"/>
        <dbReference type="ChEBI" id="CHEBI:456216"/>
        <dbReference type="EC" id="7.2.2.10"/>
    </reaction>
</comment>
<evidence type="ECO:0000256" key="10">
    <source>
        <dbReference type="ARBA" id="ARBA00022842"/>
    </source>
</evidence>
<feature type="transmembrane region" description="Helical" evidence="17">
    <location>
        <begin position="1071"/>
        <end position="1090"/>
    </location>
</feature>
<dbReference type="GO" id="GO:0005886">
    <property type="term" value="C:plasma membrane"/>
    <property type="evidence" value="ECO:0007669"/>
    <property type="project" value="TreeGrafter"/>
</dbReference>
<dbReference type="InterPro" id="IPR023299">
    <property type="entry name" value="ATPase_P-typ_cyto_dom_N"/>
</dbReference>
<dbReference type="InterPro" id="IPR006068">
    <property type="entry name" value="ATPase_P-typ_cation-transptr_C"/>
</dbReference>
<dbReference type="InterPro" id="IPR023298">
    <property type="entry name" value="ATPase_P-typ_TM_dom_sf"/>
</dbReference>
<feature type="transmembrane region" description="Helical" evidence="17">
    <location>
        <begin position="231"/>
        <end position="250"/>
    </location>
</feature>
<evidence type="ECO:0000256" key="11">
    <source>
        <dbReference type="ARBA" id="ARBA00022860"/>
    </source>
</evidence>
<dbReference type="GO" id="GO:0005516">
    <property type="term" value="F:calmodulin binding"/>
    <property type="evidence" value="ECO:0007669"/>
    <property type="project" value="UniProtKB-KW"/>
</dbReference>
<dbReference type="Gene3D" id="2.70.150.10">
    <property type="entry name" value="Calcium-transporting ATPase, cytoplasmic transduction domain A"/>
    <property type="match status" value="1"/>
</dbReference>
<feature type="transmembrane region" description="Helical" evidence="17">
    <location>
        <begin position="439"/>
        <end position="468"/>
    </location>
</feature>
<evidence type="ECO:0000256" key="6">
    <source>
        <dbReference type="ARBA" id="ARBA00022723"/>
    </source>
</evidence>
<keyword evidence="21" id="KW-1185">Reference proteome</keyword>
<dbReference type="Gene3D" id="1.20.1110.10">
    <property type="entry name" value="Calcium-transporting ATPase, transmembrane domain"/>
    <property type="match status" value="1"/>
</dbReference>
<dbReference type="SUPFAM" id="SSF81653">
    <property type="entry name" value="Calcium ATPase, transduction domain A"/>
    <property type="match status" value="1"/>
</dbReference>
<keyword evidence="10" id="KW-0460">Magnesium</keyword>
<name>A0A4Y7J682_PAPSO</name>
<keyword evidence="3 17" id="KW-0813">Transport</keyword>
<comment type="function">
    <text evidence="17">Catalyzes the hydrolysis of ATP coupled with the transport of calcium.</text>
</comment>
<accession>A0A4Y7J682</accession>
<dbReference type="InterPro" id="IPR008250">
    <property type="entry name" value="ATPase_P-typ_transduc_dom_A_sf"/>
</dbReference>
<dbReference type="SUPFAM" id="SSF81665">
    <property type="entry name" value="Calcium ATPase, transmembrane domain M"/>
    <property type="match status" value="1"/>
</dbReference>